<dbReference type="Pfam" id="PF07336">
    <property type="entry name" value="ABATE"/>
    <property type="match status" value="1"/>
</dbReference>
<accession>D2BCT0</accession>
<name>D2BCT0_STRRD</name>
<evidence type="ECO:0000313" key="3">
    <source>
        <dbReference type="Proteomes" id="UP000002029"/>
    </source>
</evidence>
<dbReference type="SUPFAM" id="SSF160904">
    <property type="entry name" value="Jann2411-like"/>
    <property type="match status" value="1"/>
</dbReference>
<protein>
    <recommendedName>
        <fullName evidence="1">Zinc finger CGNR domain-containing protein</fullName>
    </recommendedName>
</protein>
<evidence type="ECO:0000313" key="2">
    <source>
        <dbReference type="EMBL" id="ACZ91900.1"/>
    </source>
</evidence>
<dbReference type="Pfam" id="PF11706">
    <property type="entry name" value="zf-CGNR"/>
    <property type="match status" value="1"/>
</dbReference>
<dbReference type="PANTHER" id="PTHR35525">
    <property type="entry name" value="BLL6575 PROTEIN"/>
    <property type="match status" value="1"/>
</dbReference>
<dbReference type="Proteomes" id="UP000002029">
    <property type="component" value="Chromosome"/>
</dbReference>
<dbReference type="InterPro" id="IPR021005">
    <property type="entry name" value="Znf_CGNR"/>
</dbReference>
<dbReference type="EMBL" id="CP001814">
    <property type="protein sequence ID" value="ACZ91900.1"/>
    <property type="molecule type" value="Genomic_DNA"/>
</dbReference>
<dbReference type="STRING" id="479432.Sros_9282"/>
<dbReference type="InterPro" id="IPR023286">
    <property type="entry name" value="ABATE_dom_sf"/>
</dbReference>
<dbReference type="KEGG" id="sro:Sros_9282"/>
<sequence>MPLRVIEEFINTRRRDGDDIGTPQQLAEWLHARDLMPGDAAVSAEQRDRAEWIREGLRALIAENNAEPVSSPRPDGLDPAARAELTELARDFPLMLDVTALPPRLVARTRVPVDAALAGLLAIVADAVAAGTWTRLKACREPSCRWAYYDCSRNRRRTWCSMDICGNRAKARASHHRKTAAHP</sequence>
<reference evidence="2 3" key="1">
    <citation type="journal article" date="2010" name="Stand. Genomic Sci.">
        <title>Complete genome sequence of Streptosporangium roseum type strain (NI 9100).</title>
        <authorList>
            <person name="Nolan M."/>
            <person name="Sikorski J."/>
            <person name="Jando M."/>
            <person name="Lucas S."/>
            <person name="Lapidus A."/>
            <person name="Glavina Del Rio T."/>
            <person name="Chen F."/>
            <person name="Tice H."/>
            <person name="Pitluck S."/>
            <person name="Cheng J.F."/>
            <person name="Chertkov O."/>
            <person name="Sims D."/>
            <person name="Meincke L."/>
            <person name="Brettin T."/>
            <person name="Han C."/>
            <person name="Detter J.C."/>
            <person name="Bruce D."/>
            <person name="Goodwin L."/>
            <person name="Land M."/>
            <person name="Hauser L."/>
            <person name="Chang Y.J."/>
            <person name="Jeffries C.D."/>
            <person name="Ivanova N."/>
            <person name="Mavromatis K."/>
            <person name="Mikhailova N."/>
            <person name="Chen A."/>
            <person name="Palaniappan K."/>
            <person name="Chain P."/>
            <person name="Rohde M."/>
            <person name="Goker M."/>
            <person name="Bristow J."/>
            <person name="Eisen J.A."/>
            <person name="Markowitz V."/>
            <person name="Hugenholtz P."/>
            <person name="Kyrpides N.C."/>
            <person name="Klenk H.P."/>
        </authorList>
    </citation>
    <scope>NUCLEOTIDE SEQUENCE [LARGE SCALE GENOMIC DNA]</scope>
    <source>
        <strain evidence="3">ATCC 12428 / DSM 43021 / JCM 3005 / NI 9100</strain>
    </source>
</reference>
<evidence type="ECO:0000259" key="1">
    <source>
        <dbReference type="Pfam" id="PF11706"/>
    </source>
</evidence>
<organism evidence="2 3">
    <name type="scientific">Streptosporangium roseum (strain ATCC 12428 / DSM 43021 / JCM 3005 / KCTC 9067 / NCIMB 10171 / NRRL 2505 / NI 9100)</name>
    <dbReference type="NCBI Taxonomy" id="479432"/>
    <lineage>
        <taxon>Bacteria</taxon>
        <taxon>Bacillati</taxon>
        <taxon>Actinomycetota</taxon>
        <taxon>Actinomycetes</taxon>
        <taxon>Streptosporangiales</taxon>
        <taxon>Streptosporangiaceae</taxon>
        <taxon>Streptosporangium</taxon>
    </lineage>
</organism>
<feature type="domain" description="Zinc finger CGNR" evidence="1">
    <location>
        <begin position="135"/>
        <end position="178"/>
    </location>
</feature>
<dbReference type="OrthoDB" id="123307at2"/>
<dbReference type="eggNOG" id="COG5516">
    <property type="taxonomic scope" value="Bacteria"/>
</dbReference>
<dbReference type="HOGENOM" id="CLU_087298_0_0_11"/>
<keyword evidence="3" id="KW-1185">Reference proteome</keyword>
<gene>
    <name evidence="2" type="ordered locus">Sros_9282</name>
</gene>
<dbReference type="AlphaFoldDB" id="D2BCT0"/>
<dbReference type="PANTHER" id="PTHR35525:SF3">
    <property type="entry name" value="BLL6575 PROTEIN"/>
    <property type="match status" value="1"/>
</dbReference>
<proteinExistence type="predicted"/>
<dbReference type="Gene3D" id="1.10.3300.10">
    <property type="entry name" value="Jann2411-like domain"/>
    <property type="match status" value="1"/>
</dbReference>
<dbReference type="InterPro" id="IPR010852">
    <property type="entry name" value="ABATE"/>
</dbReference>